<evidence type="ECO:0000313" key="4">
    <source>
        <dbReference type="EMBL" id="KAA6342287.1"/>
    </source>
</evidence>
<reference evidence="4" key="1">
    <citation type="submission" date="2019-03" db="EMBL/GenBank/DDBJ databases">
        <title>Single cell metagenomics reveals metabolic interactions within the superorganism composed of flagellate Streblomastix strix and complex community of Bacteroidetes bacteria on its surface.</title>
        <authorList>
            <person name="Treitli S.C."/>
            <person name="Kolisko M."/>
            <person name="Husnik F."/>
            <person name="Keeling P."/>
            <person name="Hampl V."/>
        </authorList>
    </citation>
    <scope>NUCLEOTIDE SEQUENCE</scope>
    <source>
        <strain evidence="4">STM</strain>
    </source>
</reference>
<organism evidence="4">
    <name type="scientific">termite gut metagenome</name>
    <dbReference type="NCBI Taxonomy" id="433724"/>
    <lineage>
        <taxon>unclassified sequences</taxon>
        <taxon>metagenomes</taxon>
        <taxon>organismal metagenomes</taxon>
    </lineage>
</organism>
<dbReference type="SUPFAM" id="SSF53041">
    <property type="entry name" value="Resolvase-like"/>
    <property type="match status" value="1"/>
</dbReference>
<dbReference type="SMART" id="SM00857">
    <property type="entry name" value="Resolvase"/>
    <property type="match status" value="1"/>
</dbReference>
<dbReference type="PANTHER" id="PTHR30461:SF2">
    <property type="entry name" value="SERINE RECOMBINASE PINE-RELATED"/>
    <property type="match status" value="1"/>
</dbReference>
<dbReference type="Pfam" id="PF00239">
    <property type="entry name" value="Resolvase"/>
    <property type="match status" value="1"/>
</dbReference>
<gene>
    <name evidence="4" type="ORF">EZS27_009942</name>
</gene>
<dbReference type="InterPro" id="IPR011109">
    <property type="entry name" value="DNA_bind_recombinase_dom"/>
</dbReference>
<evidence type="ECO:0000256" key="1">
    <source>
        <dbReference type="ARBA" id="ARBA00023125"/>
    </source>
</evidence>
<dbReference type="PANTHER" id="PTHR30461">
    <property type="entry name" value="DNA-INVERTASE FROM LAMBDOID PROPHAGE"/>
    <property type="match status" value="1"/>
</dbReference>
<dbReference type="EMBL" id="SNRY01000335">
    <property type="protein sequence ID" value="KAA6342287.1"/>
    <property type="molecule type" value="Genomic_DNA"/>
</dbReference>
<dbReference type="GO" id="GO:0000150">
    <property type="term" value="F:DNA strand exchange activity"/>
    <property type="evidence" value="ECO:0007669"/>
    <property type="project" value="InterPro"/>
</dbReference>
<dbReference type="Gene3D" id="3.40.50.1390">
    <property type="entry name" value="Resolvase, N-terminal catalytic domain"/>
    <property type="match status" value="1"/>
</dbReference>
<comment type="caution">
    <text evidence="4">The sequence shown here is derived from an EMBL/GenBank/DDBJ whole genome shotgun (WGS) entry which is preliminary data.</text>
</comment>
<protein>
    <submittedName>
        <fullName evidence="4">DNA-invertase hin</fullName>
    </submittedName>
</protein>
<dbReference type="Pfam" id="PF07508">
    <property type="entry name" value="Recombinase"/>
    <property type="match status" value="1"/>
</dbReference>
<evidence type="ECO:0000259" key="3">
    <source>
        <dbReference type="PROSITE" id="PS51736"/>
    </source>
</evidence>
<feature type="domain" description="Resolvase/invertase-type recombinase catalytic" evidence="3">
    <location>
        <begin position="3"/>
        <end position="137"/>
    </location>
</feature>
<dbReference type="CDD" id="cd03768">
    <property type="entry name" value="SR_ResInv"/>
    <property type="match status" value="1"/>
</dbReference>
<dbReference type="PROSITE" id="PS51736">
    <property type="entry name" value="RECOMBINASES_3"/>
    <property type="match status" value="1"/>
</dbReference>
<dbReference type="GO" id="GO:0003677">
    <property type="term" value="F:DNA binding"/>
    <property type="evidence" value="ECO:0007669"/>
    <property type="project" value="UniProtKB-KW"/>
</dbReference>
<proteinExistence type="predicted"/>
<accession>A0A5J4S874</accession>
<dbReference type="AlphaFoldDB" id="A0A5J4S874"/>
<sequence>MKKYVAYYRVSTKQQGLGLEAQRSQVLAFISSSTDNILLKEYSEKESGKNNDRVELQSAIRYAKENSATLLIAKLDRLSRTVSFIFHLYDSKIDFLALDLPSCNTLTLGVCASVAQFERELISSRTKAALAELKAKGVKLGNPRPHNFTTEQQIKSKEIITTKANNNENNLKAKLMIESLLKEGKKITEITKYLNDNNFKTSTGKEFQIVQVQRIIKRYNLI</sequence>
<dbReference type="InterPro" id="IPR036162">
    <property type="entry name" value="Resolvase-like_N_sf"/>
</dbReference>
<keyword evidence="2" id="KW-0233">DNA recombination</keyword>
<keyword evidence="1" id="KW-0238">DNA-binding</keyword>
<dbReference type="InterPro" id="IPR006119">
    <property type="entry name" value="Resolv_N"/>
</dbReference>
<evidence type="ECO:0000256" key="2">
    <source>
        <dbReference type="ARBA" id="ARBA00023172"/>
    </source>
</evidence>
<name>A0A5J4S874_9ZZZZ</name>
<dbReference type="InterPro" id="IPR050639">
    <property type="entry name" value="SSR_resolvase"/>
</dbReference>